<evidence type="ECO:0000256" key="3">
    <source>
        <dbReference type="ARBA" id="ARBA00022900"/>
    </source>
</evidence>
<keyword evidence="7" id="KW-1185">Reference proteome</keyword>
<dbReference type="InterPro" id="IPR023795">
    <property type="entry name" value="Serpin_CS"/>
</dbReference>
<accession>A0AAJ6YGN0</accession>
<dbReference type="PROSITE" id="PS51257">
    <property type="entry name" value="PROKAR_LIPOPROTEIN"/>
    <property type="match status" value="1"/>
</dbReference>
<evidence type="ECO:0000313" key="8">
    <source>
        <dbReference type="RefSeq" id="XP_011497722.1"/>
    </source>
</evidence>
<dbReference type="SMART" id="SM00093">
    <property type="entry name" value="SERPIN"/>
    <property type="match status" value="1"/>
</dbReference>
<proteinExistence type="inferred from homology"/>
<dbReference type="Gene3D" id="2.10.310.10">
    <property type="entry name" value="Serpins superfamily"/>
    <property type="match status" value="1"/>
</dbReference>
<dbReference type="GeneID" id="105362084"/>
<dbReference type="PROSITE" id="PS00284">
    <property type="entry name" value="SERPIN"/>
    <property type="match status" value="1"/>
</dbReference>
<evidence type="ECO:0000313" key="7">
    <source>
        <dbReference type="Proteomes" id="UP000695007"/>
    </source>
</evidence>
<evidence type="ECO:0000259" key="6">
    <source>
        <dbReference type="SMART" id="SM00093"/>
    </source>
</evidence>
<dbReference type="Pfam" id="PF00079">
    <property type="entry name" value="Serpin"/>
    <property type="match status" value="1"/>
</dbReference>
<feature type="domain" description="Serpin" evidence="6">
    <location>
        <begin position="41"/>
        <end position="400"/>
    </location>
</feature>
<dbReference type="GO" id="GO:0004867">
    <property type="term" value="F:serine-type endopeptidase inhibitor activity"/>
    <property type="evidence" value="ECO:0007669"/>
    <property type="project" value="UniProtKB-KW"/>
</dbReference>
<keyword evidence="2" id="KW-0646">Protease inhibitor</keyword>
<keyword evidence="3" id="KW-0722">Serine protease inhibitor</keyword>
<name>A0AAJ6YGN0_9HYME</name>
<protein>
    <submittedName>
        <fullName evidence="8">Serpin B6-like isoform X1</fullName>
    </submittedName>
</protein>
<feature type="chain" id="PRO_5042485392" evidence="5">
    <location>
        <begin position="23"/>
        <end position="403"/>
    </location>
</feature>
<dbReference type="GO" id="GO:0005615">
    <property type="term" value="C:extracellular space"/>
    <property type="evidence" value="ECO:0007669"/>
    <property type="project" value="InterPro"/>
</dbReference>
<evidence type="ECO:0000256" key="2">
    <source>
        <dbReference type="ARBA" id="ARBA00022690"/>
    </source>
</evidence>
<dbReference type="Gene3D" id="2.30.39.10">
    <property type="entry name" value="Alpha-1-antitrypsin, domain 1"/>
    <property type="match status" value="1"/>
</dbReference>
<evidence type="ECO:0000256" key="5">
    <source>
        <dbReference type="SAM" id="SignalP"/>
    </source>
</evidence>
<dbReference type="KEGG" id="csol:105362084"/>
<dbReference type="RefSeq" id="XP_011497722.1">
    <property type="nucleotide sequence ID" value="XM_011499420.1"/>
</dbReference>
<dbReference type="InterPro" id="IPR042185">
    <property type="entry name" value="Serpin_sf_2"/>
</dbReference>
<evidence type="ECO:0000256" key="4">
    <source>
        <dbReference type="RuleBase" id="RU000411"/>
    </source>
</evidence>
<feature type="signal peptide" evidence="5">
    <location>
        <begin position="1"/>
        <end position="22"/>
    </location>
</feature>
<organism evidence="7 8">
    <name type="scientific">Ceratosolen solmsi marchali</name>
    <dbReference type="NCBI Taxonomy" id="326594"/>
    <lineage>
        <taxon>Eukaryota</taxon>
        <taxon>Metazoa</taxon>
        <taxon>Ecdysozoa</taxon>
        <taxon>Arthropoda</taxon>
        <taxon>Hexapoda</taxon>
        <taxon>Insecta</taxon>
        <taxon>Pterygota</taxon>
        <taxon>Neoptera</taxon>
        <taxon>Endopterygota</taxon>
        <taxon>Hymenoptera</taxon>
        <taxon>Apocrita</taxon>
        <taxon>Proctotrupomorpha</taxon>
        <taxon>Chalcidoidea</taxon>
        <taxon>Agaonidae</taxon>
        <taxon>Agaoninae</taxon>
        <taxon>Ceratosolen</taxon>
    </lineage>
</organism>
<comment type="similarity">
    <text evidence="1 4">Belongs to the serpin family.</text>
</comment>
<dbReference type="PANTHER" id="PTHR11461:SF211">
    <property type="entry name" value="GH10112P-RELATED"/>
    <property type="match status" value="1"/>
</dbReference>
<dbReference type="InterPro" id="IPR000215">
    <property type="entry name" value="Serpin_fam"/>
</dbReference>
<sequence>MRFTVTVMLILCLYSFISCTMATSLNNPLLAVSGSIENFSVNFFKTVAHNSNYENLISSPASAHIILSMAAYGANDKTALQMQKILHLPNKKSDGQQGFQTLLEHLNVSNKDVTFNMASRIYIANKYQLKNKYKEMINNYFFSNVCELDVTTPQKSAQLINAWIEKQTSNKIHDIVADGDITANTYMFLLNAIYFKGNWKKSFLEKSTENKSFYISKKIKKQVPTMFNYDEYVNGNLPDLKAQFIVLPYRNSDLSMVIIIPNRIEGLNNLIRNYNSLNYTRLDKDGIFEKVYVYLPKFKFESTIHLKEPLKQLGLTEMFTEKANFSGISNNPLLVNSIIQKAFIDVNEEGTEAAASTVSMMVPYSYNSNPRTIIVNRPFLFQIIDTRNKLTLFIGAVTDPEKH</sequence>
<dbReference type="Gene3D" id="3.30.497.10">
    <property type="entry name" value="Antithrombin, subunit I, domain 2"/>
    <property type="match status" value="1"/>
</dbReference>
<gene>
    <name evidence="8" type="primary">LOC105362084</name>
</gene>
<keyword evidence="5" id="KW-0732">Signal</keyword>
<dbReference type="AlphaFoldDB" id="A0AAJ6YGN0"/>
<dbReference type="InterPro" id="IPR023796">
    <property type="entry name" value="Serpin_dom"/>
</dbReference>
<dbReference type="PANTHER" id="PTHR11461">
    <property type="entry name" value="SERINE PROTEASE INHIBITOR, SERPIN"/>
    <property type="match status" value="1"/>
</dbReference>
<dbReference type="CDD" id="cd19601">
    <property type="entry name" value="serpin42Da-like"/>
    <property type="match status" value="1"/>
</dbReference>
<dbReference type="InterPro" id="IPR042178">
    <property type="entry name" value="Serpin_sf_1"/>
</dbReference>
<evidence type="ECO:0000256" key="1">
    <source>
        <dbReference type="ARBA" id="ARBA00009500"/>
    </source>
</evidence>
<dbReference type="Proteomes" id="UP000695007">
    <property type="component" value="Unplaced"/>
</dbReference>
<dbReference type="SUPFAM" id="SSF56574">
    <property type="entry name" value="Serpins"/>
    <property type="match status" value="1"/>
</dbReference>
<reference evidence="8" key="1">
    <citation type="submission" date="2025-08" db="UniProtKB">
        <authorList>
            <consortium name="RefSeq"/>
        </authorList>
    </citation>
    <scope>IDENTIFICATION</scope>
</reference>
<dbReference type="InterPro" id="IPR036186">
    <property type="entry name" value="Serpin_sf"/>
</dbReference>